<protein>
    <submittedName>
        <fullName evidence="7">Nitroreductase family protein</fullName>
    </submittedName>
</protein>
<name>U2R7P1_EUBRA</name>
<dbReference type="EMBL" id="AWVJ01000066">
    <property type="protein sequence ID" value="ERK49648.1"/>
    <property type="molecule type" value="Genomic_DNA"/>
</dbReference>
<dbReference type="GO" id="GO:0016491">
    <property type="term" value="F:oxidoreductase activity"/>
    <property type="evidence" value="ECO:0007669"/>
    <property type="project" value="UniProtKB-KW"/>
</dbReference>
<dbReference type="HOGENOM" id="CLU_070764_7_0_9"/>
<dbReference type="Proteomes" id="UP000016608">
    <property type="component" value="Unassembled WGS sequence"/>
</dbReference>
<evidence type="ECO:0000256" key="4">
    <source>
        <dbReference type="ARBA" id="ARBA00022643"/>
    </source>
</evidence>
<keyword evidence="3" id="KW-0285">Flavoprotein</keyword>
<dbReference type="Gene3D" id="3.40.109.10">
    <property type="entry name" value="NADH Oxidase"/>
    <property type="match status" value="1"/>
</dbReference>
<keyword evidence="8" id="KW-1185">Reference proteome</keyword>
<dbReference type="AlphaFoldDB" id="U2R7P1"/>
<comment type="caution">
    <text evidence="7">The sequence shown here is derived from an EMBL/GenBank/DDBJ whole genome shotgun (WGS) entry which is preliminary data.</text>
</comment>
<evidence type="ECO:0000313" key="7">
    <source>
        <dbReference type="EMBL" id="ERK49648.1"/>
    </source>
</evidence>
<organism evidence="7 8">
    <name type="scientific">Eubacterium ramulus ATCC 29099</name>
    <dbReference type="NCBI Taxonomy" id="1256908"/>
    <lineage>
        <taxon>Bacteria</taxon>
        <taxon>Bacillati</taxon>
        <taxon>Bacillota</taxon>
        <taxon>Clostridia</taxon>
        <taxon>Eubacteriales</taxon>
        <taxon>Eubacteriaceae</taxon>
        <taxon>Eubacterium</taxon>
    </lineage>
</organism>
<comment type="cofactor">
    <cofactor evidence="1">
        <name>FMN</name>
        <dbReference type="ChEBI" id="CHEBI:58210"/>
    </cofactor>
</comment>
<dbReference type="PANTHER" id="PTHR43673:SF2">
    <property type="entry name" value="NITROREDUCTASE"/>
    <property type="match status" value="1"/>
</dbReference>
<keyword evidence="4" id="KW-0288">FMN</keyword>
<dbReference type="Pfam" id="PF00881">
    <property type="entry name" value="Nitroreductase"/>
    <property type="match status" value="1"/>
</dbReference>
<proteinExistence type="inferred from homology"/>
<sequence length="229" mass="25269">MIQHFLPHHKFGKTIPNRKLQIGVRDSKTIFTDLLQCLLHRHAKILLQEDDTIMETFKTMTCRKSVRSYKSTLSDANLQKILMAAQAAPIGMGKYDTMHMTVIRNTELLQELDRNAAEFFGDPSRTPLYNAPCLVVISTPIANPAMANVPYSNAAMMAEHMCLLATDLGIGSCNIWGAIAALNTKPELVAKLGLPEGHVPCCAVTLGDTDDTFAEREIPADRIAVSYIN</sequence>
<evidence type="ECO:0000313" key="8">
    <source>
        <dbReference type="Proteomes" id="UP000016608"/>
    </source>
</evidence>
<accession>U2R7P1</accession>
<evidence type="ECO:0000256" key="3">
    <source>
        <dbReference type="ARBA" id="ARBA00022630"/>
    </source>
</evidence>
<dbReference type="InterPro" id="IPR029479">
    <property type="entry name" value="Nitroreductase"/>
</dbReference>
<dbReference type="SUPFAM" id="SSF55469">
    <property type="entry name" value="FMN-dependent nitroreductase-like"/>
    <property type="match status" value="1"/>
</dbReference>
<dbReference type="PANTHER" id="PTHR43673">
    <property type="entry name" value="NAD(P)H NITROREDUCTASE YDGI-RELATED"/>
    <property type="match status" value="1"/>
</dbReference>
<keyword evidence="5" id="KW-0560">Oxidoreductase</keyword>
<dbReference type="PATRIC" id="fig|1256908.3.peg.925"/>
<evidence type="ECO:0000259" key="6">
    <source>
        <dbReference type="Pfam" id="PF00881"/>
    </source>
</evidence>
<evidence type="ECO:0000256" key="5">
    <source>
        <dbReference type="ARBA" id="ARBA00023002"/>
    </source>
</evidence>
<feature type="domain" description="Nitroreductase" evidence="6">
    <location>
        <begin position="63"/>
        <end position="207"/>
    </location>
</feature>
<dbReference type="InterPro" id="IPR000415">
    <property type="entry name" value="Nitroreductase-like"/>
</dbReference>
<dbReference type="eggNOG" id="COG0778">
    <property type="taxonomic scope" value="Bacteria"/>
</dbReference>
<evidence type="ECO:0000256" key="2">
    <source>
        <dbReference type="ARBA" id="ARBA00007118"/>
    </source>
</evidence>
<evidence type="ECO:0000256" key="1">
    <source>
        <dbReference type="ARBA" id="ARBA00001917"/>
    </source>
</evidence>
<comment type="similarity">
    <text evidence="2">Belongs to the nitroreductase family.</text>
</comment>
<gene>
    <name evidence="7" type="ORF">HMPREF0373_01010</name>
</gene>
<reference evidence="7 8" key="1">
    <citation type="submission" date="2013-06" db="EMBL/GenBank/DDBJ databases">
        <authorList>
            <person name="Weinstock G."/>
            <person name="Sodergren E."/>
            <person name="Lobos E.A."/>
            <person name="Fulton L."/>
            <person name="Fulton R."/>
            <person name="Courtney L."/>
            <person name="Fronick C."/>
            <person name="O'Laughlin M."/>
            <person name="Godfrey J."/>
            <person name="Wilson R.M."/>
            <person name="Miner T."/>
            <person name="Farmer C."/>
            <person name="Delehaunty K."/>
            <person name="Cordes M."/>
            <person name="Minx P."/>
            <person name="Tomlinson C."/>
            <person name="Chen J."/>
            <person name="Wollam A."/>
            <person name="Pepin K.H."/>
            <person name="Bhonagiri V."/>
            <person name="Zhang X."/>
            <person name="Warren W."/>
            <person name="Mitreva M."/>
            <person name="Mardis E.R."/>
            <person name="Wilson R.K."/>
        </authorList>
    </citation>
    <scope>NUCLEOTIDE SEQUENCE [LARGE SCALE GENOMIC DNA]</scope>
    <source>
        <strain evidence="7 8">ATCC 29099</strain>
    </source>
</reference>
<dbReference type="CDD" id="cd02062">
    <property type="entry name" value="Nitro_FMN_reductase"/>
    <property type="match status" value="1"/>
</dbReference>